<dbReference type="EMBL" id="LT629701">
    <property type="protein sequence ID" value="SDN55000.1"/>
    <property type="molecule type" value="Genomic_DNA"/>
</dbReference>
<gene>
    <name evidence="2" type="ORF">SAMN04489726_7119</name>
</gene>
<dbReference type="Proteomes" id="UP000183376">
    <property type="component" value="Chromosome I"/>
</dbReference>
<keyword evidence="3" id="KW-1185">Reference proteome</keyword>
<evidence type="ECO:0000256" key="1">
    <source>
        <dbReference type="SAM" id="MobiDB-lite"/>
    </source>
</evidence>
<feature type="region of interest" description="Disordered" evidence="1">
    <location>
        <begin position="53"/>
        <end position="75"/>
    </location>
</feature>
<protein>
    <recommendedName>
        <fullName evidence="4">YtxH-like protein</fullName>
    </recommendedName>
</protein>
<proteinExistence type="predicted"/>
<dbReference type="eggNOG" id="ENOG5033C8D">
    <property type="taxonomic scope" value="Bacteria"/>
</dbReference>
<accession>A0A1H0CAT5</accession>
<dbReference type="AlphaFoldDB" id="A0A1H0CAT5"/>
<organism evidence="2 3">
    <name type="scientific">Allokutzneria albata</name>
    <name type="common">Kibdelosporangium albatum</name>
    <dbReference type="NCBI Taxonomy" id="211114"/>
    <lineage>
        <taxon>Bacteria</taxon>
        <taxon>Bacillati</taxon>
        <taxon>Actinomycetota</taxon>
        <taxon>Actinomycetes</taxon>
        <taxon>Pseudonocardiales</taxon>
        <taxon>Pseudonocardiaceae</taxon>
        <taxon>Allokutzneria</taxon>
    </lineage>
</organism>
<evidence type="ECO:0000313" key="2">
    <source>
        <dbReference type="EMBL" id="SDN55000.1"/>
    </source>
</evidence>
<reference evidence="2 3" key="1">
    <citation type="submission" date="2016-10" db="EMBL/GenBank/DDBJ databases">
        <authorList>
            <person name="de Groot N.N."/>
        </authorList>
    </citation>
    <scope>NUCLEOTIDE SEQUENCE [LARGE SCALE GENOMIC DNA]</scope>
    <source>
        <strain evidence="2 3">DSM 44149</strain>
    </source>
</reference>
<dbReference type="STRING" id="211114.SAMN04489726_7119"/>
<sequence>MMKALVLGAAVGYVLGARAGRERYEQINRAYHRVLDHPAVQGAAGFLRAKVSEKTGHRKNNHTAPFEKRDPVLAR</sequence>
<name>A0A1H0CAT5_ALLAB</name>
<evidence type="ECO:0000313" key="3">
    <source>
        <dbReference type="Proteomes" id="UP000183376"/>
    </source>
</evidence>
<evidence type="ECO:0008006" key="4">
    <source>
        <dbReference type="Google" id="ProtNLM"/>
    </source>
</evidence>
<feature type="compositionally biased region" description="Basic and acidic residues" evidence="1">
    <location>
        <begin position="65"/>
        <end position="75"/>
    </location>
</feature>